<dbReference type="Proteomes" id="UP000186817">
    <property type="component" value="Unassembled WGS sequence"/>
</dbReference>
<organism evidence="2 3">
    <name type="scientific">Symbiodinium microadriaticum</name>
    <name type="common">Dinoflagellate</name>
    <name type="synonym">Zooxanthella microadriatica</name>
    <dbReference type="NCBI Taxonomy" id="2951"/>
    <lineage>
        <taxon>Eukaryota</taxon>
        <taxon>Sar</taxon>
        <taxon>Alveolata</taxon>
        <taxon>Dinophyceae</taxon>
        <taxon>Suessiales</taxon>
        <taxon>Symbiodiniaceae</taxon>
        <taxon>Symbiodinium</taxon>
    </lineage>
</organism>
<protein>
    <recommendedName>
        <fullName evidence="4">C3H1-type domain-containing protein</fullName>
    </recommendedName>
</protein>
<sequence length="185" mass="20683">MTSCGRQWRSRWERAPWSAQKAAPGPAGAVSPTLPSNGSLGHPDLCRSACVFVVGGTCLNGQSCTYCHLPHDEKRAKLDKRQRGWLKELSESQLLPILLDHMEARAEDKGFARQAMGLLQLLQRRLRVLPPAARPETVLAPKKLRNLDRALSRMTFFQLLRLAPQDDQQGHAIAQAIYELRRAAI</sequence>
<accession>A0A1Q9BZG7</accession>
<dbReference type="OrthoDB" id="10596069at2759"/>
<evidence type="ECO:0008006" key="4">
    <source>
        <dbReference type="Google" id="ProtNLM"/>
    </source>
</evidence>
<reference evidence="2 3" key="1">
    <citation type="submission" date="2016-02" db="EMBL/GenBank/DDBJ databases">
        <title>Genome analysis of coral dinoflagellate symbionts highlights evolutionary adaptations to a symbiotic lifestyle.</title>
        <authorList>
            <person name="Aranda M."/>
            <person name="Li Y."/>
            <person name="Liew Y.J."/>
            <person name="Baumgarten S."/>
            <person name="Simakov O."/>
            <person name="Wilson M."/>
            <person name="Piel J."/>
            <person name="Ashoor H."/>
            <person name="Bougouffa S."/>
            <person name="Bajic V.B."/>
            <person name="Ryu T."/>
            <person name="Ravasi T."/>
            <person name="Bayer T."/>
            <person name="Micklem G."/>
            <person name="Kim H."/>
            <person name="Bhak J."/>
            <person name="Lajeunesse T.C."/>
            <person name="Voolstra C.R."/>
        </authorList>
    </citation>
    <scope>NUCLEOTIDE SEQUENCE [LARGE SCALE GENOMIC DNA]</scope>
    <source>
        <strain evidence="2 3">CCMP2467</strain>
    </source>
</reference>
<dbReference type="AlphaFoldDB" id="A0A1Q9BZG7"/>
<keyword evidence="3" id="KW-1185">Reference proteome</keyword>
<evidence type="ECO:0000313" key="2">
    <source>
        <dbReference type="EMBL" id="OLP76063.1"/>
    </source>
</evidence>
<evidence type="ECO:0000313" key="3">
    <source>
        <dbReference type="Proteomes" id="UP000186817"/>
    </source>
</evidence>
<gene>
    <name evidence="2" type="ORF">AK812_SmicGene44051</name>
</gene>
<name>A0A1Q9BZG7_SYMMI</name>
<feature type="region of interest" description="Disordered" evidence="1">
    <location>
        <begin position="1"/>
        <end position="35"/>
    </location>
</feature>
<dbReference type="EMBL" id="LSRX01002153">
    <property type="protein sequence ID" value="OLP76063.1"/>
    <property type="molecule type" value="Genomic_DNA"/>
</dbReference>
<comment type="caution">
    <text evidence="2">The sequence shown here is derived from an EMBL/GenBank/DDBJ whole genome shotgun (WGS) entry which is preliminary data.</text>
</comment>
<proteinExistence type="predicted"/>
<evidence type="ECO:0000256" key="1">
    <source>
        <dbReference type="SAM" id="MobiDB-lite"/>
    </source>
</evidence>